<evidence type="ECO:0000313" key="4">
    <source>
        <dbReference type="EMBL" id="QIV84678.1"/>
    </source>
</evidence>
<dbReference type="PANTHER" id="PTHR23028">
    <property type="entry name" value="ACETYLTRANSFERASE"/>
    <property type="match status" value="1"/>
</dbReference>
<dbReference type="EMBL" id="CP038799">
    <property type="protein sequence ID" value="QIV84678.1"/>
    <property type="molecule type" value="Genomic_DNA"/>
</dbReference>
<keyword evidence="1" id="KW-0472">Membrane</keyword>
<protein>
    <submittedName>
        <fullName evidence="4">Acyltransferase</fullName>
    </submittedName>
</protein>
<organism evidence="4 5">
    <name type="scientific">Mycolicibacterium frederiksbergense</name>
    <dbReference type="NCBI Taxonomy" id="117567"/>
    <lineage>
        <taxon>Bacteria</taxon>
        <taxon>Bacillati</taxon>
        <taxon>Actinomycetota</taxon>
        <taxon>Actinomycetes</taxon>
        <taxon>Mycobacteriales</taxon>
        <taxon>Mycobacteriaceae</taxon>
        <taxon>Mycolicibacterium</taxon>
    </lineage>
</organism>
<dbReference type="Proteomes" id="UP000501849">
    <property type="component" value="Chromosome"/>
</dbReference>
<proteinExistence type="predicted"/>
<feature type="transmembrane region" description="Helical" evidence="1">
    <location>
        <begin position="61"/>
        <end position="81"/>
    </location>
</feature>
<feature type="transmembrane region" description="Helical" evidence="1">
    <location>
        <begin position="176"/>
        <end position="194"/>
    </location>
</feature>
<dbReference type="Pfam" id="PF01757">
    <property type="entry name" value="Acyl_transf_3"/>
    <property type="match status" value="1"/>
</dbReference>
<name>A0A6H0SBE4_9MYCO</name>
<dbReference type="GO" id="GO:0016020">
    <property type="term" value="C:membrane"/>
    <property type="evidence" value="ECO:0007669"/>
    <property type="project" value="TreeGrafter"/>
</dbReference>
<feature type="transmembrane region" description="Helical" evidence="1">
    <location>
        <begin position="102"/>
        <end position="122"/>
    </location>
</feature>
<dbReference type="PANTHER" id="PTHR23028:SF53">
    <property type="entry name" value="ACYL_TRANSF_3 DOMAIN-CONTAINING PROTEIN"/>
    <property type="match status" value="1"/>
</dbReference>
<feature type="transmembrane region" description="Helical" evidence="1">
    <location>
        <begin position="206"/>
        <end position="229"/>
    </location>
</feature>
<evidence type="ECO:0000259" key="2">
    <source>
        <dbReference type="Pfam" id="PF01757"/>
    </source>
</evidence>
<accession>A0A6H0SBE4</accession>
<dbReference type="InterPro" id="IPR050879">
    <property type="entry name" value="Acyltransferase_3"/>
</dbReference>
<dbReference type="InterPro" id="IPR043968">
    <property type="entry name" value="SGNH"/>
</dbReference>
<keyword evidence="4" id="KW-0808">Transferase</keyword>
<dbReference type="GO" id="GO:0009103">
    <property type="term" value="P:lipopolysaccharide biosynthetic process"/>
    <property type="evidence" value="ECO:0007669"/>
    <property type="project" value="TreeGrafter"/>
</dbReference>
<dbReference type="InterPro" id="IPR002656">
    <property type="entry name" value="Acyl_transf_3_dom"/>
</dbReference>
<feature type="transmembrane region" description="Helical" evidence="1">
    <location>
        <begin position="291"/>
        <end position="312"/>
    </location>
</feature>
<dbReference type="KEGG" id="mfre:EXE63_30205"/>
<evidence type="ECO:0000313" key="5">
    <source>
        <dbReference type="Proteomes" id="UP000501849"/>
    </source>
</evidence>
<keyword evidence="4" id="KW-0012">Acyltransferase</keyword>
<dbReference type="GO" id="GO:0016747">
    <property type="term" value="F:acyltransferase activity, transferring groups other than amino-acyl groups"/>
    <property type="evidence" value="ECO:0007669"/>
    <property type="project" value="InterPro"/>
</dbReference>
<feature type="transmembrane region" description="Helical" evidence="1">
    <location>
        <begin position="333"/>
        <end position="350"/>
    </location>
</feature>
<evidence type="ECO:0000256" key="1">
    <source>
        <dbReference type="SAM" id="Phobius"/>
    </source>
</evidence>
<gene>
    <name evidence="4" type="ORF">EXE63_30205</name>
</gene>
<sequence>MCRLSAGLVGVCGLSVEPRAVRIDGRQGYPSLHVRMDLQGMRAFAVLTVFSQHLFDWPRGGFVGVDVFFVLSGFFITALLIKQHTTTGSISFADFYRRRVRRIIPSAVLVVVATVAGSYLLLTETRAKAALVDGLWATVFASNWRFERVGSDYFAEGQPKSPLLHYWSLSIEEQFYFVWPLALLALFALSRRGSTPSETYGRGRQRWLAGFMVTVCSLSFALACFQSYLDPNGAYFSTFTRVWELGVGALLAICAPLLSRLPDGIRPLLSYIGLGGAVLSLFVITDDSMFPGPWAALPVLSTALVIAAFVGAEVRGVPHLTNRVAEYFGDHSYTLYLWHWPVIILLAAVLPPAWPYYVTVVGVSLTLTHLTYRFYEDPIRRSNWLENVLPPSRRIRISPKQWTAAGVLIAATIAASAVVVETDLNAHSQDDQELVMTLAAPGAAHESGQCAGVAALRTEGCALFDPAKPVTPSIDYFAHDGQGAFKCFREQGESLQSCTYGFEGPDAKRIAVIGDSHAAMLLPALSPYLIENRWTITTFVGYGCQWTSTILNGNADCSEVMAQTQQKLLADKFDVVLTTASREHAGDADGYEEVWRPVAEAGTKILAVGDVPGVPEETLNCLTRVGVIRNCATPRDEALATPDPLLIAAAKVPGVTALDLTSSFCDADKCPAIIGNHIVYQDADGHMTATYAKSLGPQLVDAVKALLR</sequence>
<keyword evidence="1" id="KW-1133">Transmembrane helix</keyword>
<evidence type="ECO:0000259" key="3">
    <source>
        <dbReference type="Pfam" id="PF19040"/>
    </source>
</evidence>
<dbReference type="Pfam" id="PF19040">
    <property type="entry name" value="SGNH"/>
    <property type="match status" value="1"/>
</dbReference>
<dbReference type="AlphaFoldDB" id="A0A6H0SBE4"/>
<keyword evidence="1" id="KW-0812">Transmembrane</keyword>
<feature type="domain" description="SGNH" evidence="3">
    <location>
        <begin position="487"/>
        <end position="699"/>
    </location>
</feature>
<feature type="domain" description="Acyltransferase 3" evidence="2">
    <location>
        <begin position="38"/>
        <end position="371"/>
    </location>
</feature>
<keyword evidence="5" id="KW-1185">Reference proteome</keyword>
<feature type="transmembrane region" description="Helical" evidence="1">
    <location>
        <begin position="268"/>
        <end position="285"/>
    </location>
</feature>
<feature type="transmembrane region" description="Helical" evidence="1">
    <location>
        <begin position="241"/>
        <end position="261"/>
    </location>
</feature>
<reference evidence="4 5" key="1">
    <citation type="submission" date="2019-04" db="EMBL/GenBank/DDBJ databases">
        <title>Draft, Whole-Genome Sequence of the Anthracene-degrading Mycobacterium frederiksbergense LB501T, Isolated from a Polycyclic Aromatic Hydrocarbon (PAH)-Contaminated Soil.</title>
        <authorList>
            <person name="Augelletti F."/>
        </authorList>
    </citation>
    <scope>NUCLEOTIDE SEQUENCE [LARGE SCALE GENOMIC DNA]</scope>
    <source>
        <strain evidence="4 5">LB 501T</strain>
    </source>
</reference>